<reference evidence="1 2" key="1">
    <citation type="submission" date="2021-06" db="EMBL/GenBank/DDBJ databases">
        <authorList>
            <person name="Palmer J.M."/>
        </authorList>
    </citation>
    <scope>NUCLEOTIDE SEQUENCE [LARGE SCALE GENOMIC DNA]</scope>
    <source>
        <strain evidence="1 2">MEX-2019</strain>
        <tissue evidence="1">Muscle</tissue>
    </source>
</reference>
<dbReference type="Proteomes" id="UP001311232">
    <property type="component" value="Unassembled WGS sequence"/>
</dbReference>
<comment type="caution">
    <text evidence="1">The sequence shown here is derived from an EMBL/GenBank/DDBJ whole genome shotgun (WGS) entry which is preliminary data.</text>
</comment>
<dbReference type="EMBL" id="JAHHUM010000604">
    <property type="protein sequence ID" value="KAK5618698.1"/>
    <property type="molecule type" value="Genomic_DNA"/>
</dbReference>
<protein>
    <submittedName>
        <fullName evidence="1">Uncharacterized protein</fullName>
    </submittedName>
</protein>
<dbReference type="AlphaFoldDB" id="A0AAV9SB99"/>
<organism evidence="1 2">
    <name type="scientific">Crenichthys baileyi</name>
    <name type="common">White River springfish</name>
    <dbReference type="NCBI Taxonomy" id="28760"/>
    <lineage>
        <taxon>Eukaryota</taxon>
        <taxon>Metazoa</taxon>
        <taxon>Chordata</taxon>
        <taxon>Craniata</taxon>
        <taxon>Vertebrata</taxon>
        <taxon>Euteleostomi</taxon>
        <taxon>Actinopterygii</taxon>
        <taxon>Neopterygii</taxon>
        <taxon>Teleostei</taxon>
        <taxon>Neoteleostei</taxon>
        <taxon>Acanthomorphata</taxon>
        <taxon>Ovalentaria</taxon>
        <taxon>Atherinomorphae</taxon>
        <taxon>Cyprinodontiformes</taxon>
        <taxon>Goodeidae</taxon>
        <taxon>Crenichthys</taxon>
    </lineage>
</organism>
<gene>
    <name evidence="1" type="ORF">CRENBAI_013492</name>
</gene>
<keyword evidence="2" id="KW-1185">Reference proteome</keyword>
<evidence type="ECO:0000313" key="1">
    <source>
        <dbReference type="EMBL" id="KAK5618698.1"/>
    </source>
</evidence>
<sequence>MTSATASPYTARAYSLVLEHVRCEKAVMLQVITRVDASWQGLSDWLKQGRGSRHSDVRTHTSSGIPKLAAAFSIRDDTNEVLLALPWVSLPKLYRASNAHEDEVAFRSTCARLALCILGSGCASPELVHQTLKEIEMCWGAEDCQGHSPHPEFRSGIPSEQDAATLLRISS</sequence>
<proteinExistence type="predicted"/>
<accession>A0AAV9SB99</accession>
<evidence type="ECO:0000313" key="2">
    <source>
        <dbReference type="Proteomes" id="UP001311232"/>
    </source>
</evidence>
<name>A0AAV9SB99_9TELE</name>